<dbReference type="Gene3D" id="3.40.50.2300">
    <property type="match status" value="1"/>
</dbReference>
<proteinExistence type="predicted"/>
<dbReference type="PROSITE" id="PS50110">
    <property type="entry name" value="RESPONSE_REGULATORY"/>
    <property type="match status" value="1"/>
</dbReference>
<evidence type="ECO:0000259" key="4">
    <source>
        <dbReference type="PROSITE" id="PS50110"/>
    </source>
</evidence>
<feature type="domain" description="Response regulatory" evidence="4">
    <location>
        <begin position="5"/>
        <end position="126"/>
    </location>
</feature>
<dbReference type="Pfam" id="PF00072">
    <property type="entry name" value="Response_reg"/>
    <property type="match status" value="1"/>
</dbReference>
<dbReference type="InterPro" id="IPR001789">
    <property type="entry name" value="Sig_transdc_resp-reg_receiver"/>
</dbReference>
<organism evidence="5 6">
    <name type="scientific">Actinoplanes oblitus</name>
    <dbReference type="NCBI Taxonomy" id="3040509"/>
    <lineage>
        <taxon>Bacteria</taxon>
        <taxon>Bacillati</taxon>
        <taxon>Actinomycetota</taxon>
        <taxon>Actinomycetes</taxon>
        <taxon>Micromonosporales</taxon>
        <taxon>Micromonosporaceae</taxon>
        <taxon>Actinoplanes</taxon>
    </lineage>
</organism>
<evidence type="ECO:0000256" key="1">
    <source>
        <dbReference type="ARBA" id="ARBA00022553"/>
    </source>
</evidence>
<protein>
    <submittedName>
        <fullName evidence="5">Response regulator</fullName>
    </submittedName>
</protein>
<dbReference type="RefSeq" id="WP_284913670.1">
    <property type="nucleotide sequence ID" value="NZ_CP126980.1"/>
</dbReference>
<dbReference type="PANTHER" id="PTHR44591">
    <property type="entry name" value="STRESS RESPONSE REGULATOR PROTEIN 1"/>
    <property type="match status" value="1"/>
</dbReference>
<dbReference type="InterPro" id="IPR011006">
    <property type="entry name" value="CheY-like_superfamily"/>
</dbReference>
<sequence length="158" mass="17275">MNQPLVVIAEDDRDVRELLTFALENAGYRTVAARDGATAARLVATAGPAALITDVRMPDMNGMDLCRLVRRSPATRDLAILMFSASIHPLRRRRGPGRRRRPLPAQAAGPAPHPRRTARRADRRPHRPPARPPGRPGRRGLLPGRHVSAGWPAGCRCG</sequence>
<dbReference type="Proteomes" id="UP001240150">
    <property type="component" value="Chromosome"/>
</dbReference>
<evidence type="ECO:0000256" key="3">
    <source>
        <dbReference type="SAM" id="MobiDB-lite"/>
    </source>
</evidence>
<dbReference type="PANTHER" id="PTHR44591:SF3">
    <property type="entry name" value="RESPONSE REGULATORY DOMAIN-CONTAINING PROTEIN"/>
    <property type="match status" value="1"/>
</dbReference>
<dbReference type="SMART" id="SM00448">
    <property type="entry name" value="REC"/>
    <property type="match status" value="1"/>
</dbReference>
<feature type="compositionally biased region" description="Basic residues" evidence="3">
    <location>
        <begin position="89"/>
        <end position="102"/>
    </location>
</feature>
<feature type="region of interest" description="Disordered" evidence="3">
    <location>
        <begin position="89"/>
        <end position="146"/>
    </location>
</feature>
<accession>A0ABY8W3N2</accession>
<gene>
    <name evidence="5" type="ORF">ACTOB_004405</name>
</gene>
<evidence type="ECO:0000313" key="5">
    <source>
        <dbReference type="EMBL" id="WIM92464.1"/>
    </source>
</evidence>
<reference evidence="5 6" key="1">
    <citation type="submission" date="2023-06" db="EMBL/GenBank/DDBJ databases">
        <authorList>
            <person name="Yushchuk O."/>
            <person name="Binda E."/>
            <person name="Ruckert-Reed C."/>
            <person name="Fedorenko V."/>
            <person name="Kalinowski J."/>
            <person name="Marinelli F."/>
        </authorList>
    </citation>
    <scope>NUCLEOTIDE SEQUENCE [LARGE SCALE GENOMIC DNA]</scope>
    <source>
        <strain evidence="5 6">NRRL 3884</strain>
    </source>
</reference>
<dbReference type="InterPro" id="IPR050595">
    <property type="entry name" value="Bact_response_regulator"/>
</dbReference>
<dbReference type="EMBL" id="CP126980">
    <property type="protein sequence ID" value="WIM92464.1"/>
    <property type="molecule type" value="Genomic_DNA"/>
</dbReference>
<keyword evidence="6" id="KW-1185">Reference proteome</keyword>
<feature type="modified residue" description="4-aspartylphosphate" evidence="2">
    <location>
        <position position="54"/>
    </location>
</feature>
<dbReference type="SUPFAM" id="SSF52172">
    <property type="entry name" value="CheY-like"/>
    <property type="match status" value="1"/>
</dbReference>
<evidence type="ECO:0000313" key="6">
    <source>
        <dbReference type="Proteomes" id="UP001240150"/>
    </source>
</evidence>
<feature type="compositionally biased region" description="Basic residues" evidence="3">
    <location>
        <begin position="113"/>
        <end position="129"/>
    </location>
</feature>
<evidence type="ECO:0000256" key="2">
    <source>
        <dbReference type="PROSITE-ProRule" id="PRU00169"/>
    </source>
</evidence>
<name>A0ABY8W3N2_9ACTN</name>
<keyword evidence="1 2" id="KW-0597">Phosphoprotein</keyword>